<dbReference type="SUPFAM" id="SSF53187">
    <property type="entry name" value="Zn-dependent exopeptidases"/>
    <property type="match status" value="1"/>
</dbReference>
<gene>
    <name evidence="1" type="ORF">HNQ08_004500</name>
</gene>
<reference evidence="1 2" key="1">
    <citation type="submission" date="2020-08" db="EMBL/GenBank/DDBJ databases">
        <title>Genomic Encyclopedia of Type Strains, Phase IV (KMG-IV): sequencing the most valuable type-strain genomes for metagenomic binning, comparative biology and taxonomic classification.</title>
        <authorList>
            <person name="Goeker M."/>
        </authorList>
    </citation>
    <scope>NUCLEOTIDE SEQUENCE [LARGE SCALE GENOMIC DNA]</scope>
    <source>
        <strain evidence="1 2">DSM 27939</strain>
    </source>
</reference>
<evidence type="ECO:0000313" key="2">
    <source>
        <dbReference type="Proteomes" id="UP000552709"/>
    </source>
</evidence>
<comment type="caution">
    <text evidence="1">The sequence shown here is derived from an EMBL/GenBank/DDBJ whole genome shotgun (WGS) entry which is preliminary data.</text>
</comment>
<dbReference type="Gene3D" id="3.40.630.10">
    <property type="entry name" value="Zn peptidases"/>
    <property type="match status" value="1"/>
</dbReference>
<keyword evidence="2" id="KW-1185">Reference proteome</keyword>
<sequence>MALLFYACPHPNEPIGAMLVSYLLDQLLTHEDLRGTFTWHLLPCIDPDGTRLNEGWFNGPFTIRHYAAEFYRPPGMEQVEWTFPVQHKRFTFDAPIPETQALMAALREVRPTFVYALHNAGFGGVYYYISRDLPEVYPAFHHIPESLGLVLAQGEPEMPWAVEFAPAIFKDSSVAEAYDYFETFTDEDPARLISSGGSSGDFLNTLGEPRALALVTELPYFQASAVADHSLTPLSRREVRLTGLATMERLTAQVEAIYQPVRPLMTLDSRLHRAFRLFHEHYLLTADSQRQGILNDEKTLKPATVAQKTDALYVSQFYQLLIYSMLDRAIRLQQEQEEIPALETARQHLKPLLEAGFKEIETNLEYQAVPIRRAVQMQLGAFLAVLPSL</sequence>
<organism evidence="1 2">
    <name type="scientific">Deinococcus humi</name>
    <dbReference type="NCBI Taxonomy" id="662880"/>
    <lineage>
        <taxon>Bacteria</taxon>
        <taxon>Thermotogati</taxon>
        <taxon>Deinococcota</taxon>
        <taxon>Deinococci</taxon>
        <taxon>Deinococcales</taxon>
        <taxon>Deinococcaceae</taxon>
        <taxon>Deinococcus</taxon>
    </lineage>
</organism>
<evidence type="ECO:0000313" key="1">
    <source>
        <dbReference type="EMBL" id="MBB5365379.1"/>
    </source>
</evidence>
<dbReference type="Proteomes" id="UP000552709">
    <property type="component" value="Unassembled WGS sequence"/>
</dbReference>
<accession>A0A7W8K183</accession>
<proteinExistence type="predicted"/>
<dbReference type="EMBL" id="JACHFL010000017">
    <property type="protein sequence ID" value="MBB5365379.1"/>
    <property type="molecule type" value="Genomic_DNA"/>
</dbReference>
<dbReference type="AlphaFoldDB" id="A0A7W8K183"/>
<name>A0A7W8K183_9DEIO</name>
<protein>
    <recommendedName>
        <fullName evidence="3">Peptidase M14 carboxypeptidase A domain-containing protein</fullName>
    </recommendedName>
</protein>
<evidence type="ECO:0008006" key="3">
    <source>
        <dbReference type="Google" id="ProtNLM"/>
    </source>
</evidence>